<dbReference type="PROSITE" id="PS50828">
    <property type="entry name" value="SMR"/>
    <property type="match status" value="1"/>
</dbReference>
<dbReference type="SMART" id="SM00463">
    <property type="entry name" value="SMR"/>
    <property type="match status" value="1"/>
</dbReference>
<organism evidence="3 4">
    <name type="scientific">Xanthomonas graminis pv. phlei</name>
    <dbReference type="NCBI Taxonomy" id="487906"/>
    <lineage>
        <taxon>Bacteria</taxon>
        <taxon>Pseudomonadati</taxon>
        <taxon>Pseudomonadota</taxon>
        <taxon>Gammaproteobacteria</taxon>
        <taxon>Lysobacterales</taxon>
        <taxon>Lysobacteraceae</taxon>
        <taxon>Xanthomonas</taxon>
        <taxon>Xanthomonas translucens group</taxon>
        <taxon>Xanthomonas graminis</taxon>
    </lineage>
</organism>
<reference evidence="3 4" key="1">
    <citation type="submission" date="2015-07" db="EMBL/GenBank/DDBJ databases">
        <authorList>
            <person name="Noorani M."/>
        </authorList>
    </citation>
    <scope>NUCLEOTIDE SEQUENCE [LARGE SCALE GENOMIC DNA]</scope>
    <source>
        <strain evidence="3">LMG730</strain>
    </source>
</reference>
<dbReference type="InterPro" id="IPR002625">
    <property type="entry name" value="Smr_dom"/>
</dbReference>
<protein>
    <recommendedName>
        <fullName evidence="2">Smr domain-containing protein</fullName>
    </recommendedName>
</protein>
<evidence type="ECO:0000313" key="3">
    <source>
        <dbReference type="EMBL" id="CTP87358.1"/>
    </source>
</evidence>
<feature type="region of interest" description="Disordered" evidence="1">
    <location>
        <begin position="49"/>
        <end position="77"/>
    </location>
</feature>
<dbReference type="GO" id="GO:0004520">
    <property type="term" value="F:DNA endonuclease activity"/>
    <property type="evidence" value="ECO:0007669"/>
    <property type="project" value="TreeGrafter"/>
</dbReference>
<dbReference type="Pfam" id="PF01713">
    <property type="entry name" value="Smr"/>
    <property type="match status" value="1"/>
</dbReference>
<dbReference type="PANTHER" id="PTHR35562">
    <property type="entry name" value="DNA ENDONUCLEASE SMRA-RELATED"/>
    <property type="match status" value="1"/>
</dbReference>
<evidence type="ECO:0000313" key="4">
    <source>
        <dbReference type="Proteomes" id="UP000045978"/>
    </source>
</evidence>
<dbReference type="AlphaFoldDB" id="A0A0K2ZP23"/>
<dbReference type="EMBL" id="CXOJ01000031">
    <property type="protein sequence ID" value="CTP87358.1"/>
    <property type="molecule type" value="Genomic_DNA"/>
</dbReference>
<name>A0A0K2ZP23_9XANT</name>
<dbReference type="InterPro" id="IPR036063">
    <property type="entry name" value="Smr_dom_sf"/>
</dbReference>
<evidence type="ECO:0000256" key="1">
    <source>
        <dbReference type="SAM" id="MobiDB-lite"/>
    </source>
</evidence>
<feature type="domain" description="Smr" evidence="2">
    <location>
        <begin position="121"/>
        <end position="201"/>
    </location>
</feature>
<dbReference type="PANTHER" id="PTHR35562:SF2">
    <property type="entry name" value="DNA ENDONUCLEASE SMRA-RELATED"/>
    <property type="match status" value="1"/>
</dbReference>
<dbReference type="Proteomes" id="UP000045978">
    <property type="component" value="Unassembled WGS sequence"/>
</dbReference>
<sequence>MIPDASLAFRLRARLAPRDRRVTLCAMSHPEDEDPAALFRAAIGAVTPINATPPANAKPRPKPRARMAERDDAEAHSEFQRLLRDSAPLEAGDVASYRRENVPARVFQRLRRGQFSAQDELDLHGANAVQAEALLRQFIAEAHAHEFGCVRIVHGKGLQSGGIPLLKNLVDRLLRQRNDVLAFHSAPPTQGGTGAMLVLLARR</sequence>
<dbReference type="SUPFAM" id="SSF160443">
    <property type="entry name" value="SMR domain-like"/>
    <property type="match status" value="1"/>
</dbReference>
<gene>
    <name evidence="3" type="ORF">XTPLMG730_1778</name>
</gene>
<accession>A0A0K2ZP23</accession>
<proteinExistence type="predicted"/>
<dbReference type="Gene3D" id="3.30.1370.110">
    <property type="match status" value="1"/>
</dbReference>
<feature type="compositionally biased region" description="Basic and acidic residues" evidence="1">
    <location>
        <begin position="66"/>
        <end position="77"/>
    </location>
</feature>
<evidence type="ECO:0000259" key="2">
    <source>
        <dbReference type="PROSITE" id="PS50828"/>
    </source>
</evidence>